<dbReference type="NCBIfam" id="TIGR03150">
    <property type="entry name" value="fabF"/>
    <property type="match status" value="1"/>
</dbReference>
<dbReference type="PROSITE" id="PS52004">
    <property type="entry name" value="KS3_2"/>
    <property type="match status" value="1"/>
</dbReference>
<evidence type="ECO:0000256" key="5">
    <source>
        <dbReference type="ARBA" id="ARBA00022516"/>
    </source>
</evidence>
<evidence type="ECO:0000256" key="12">
    <source>
        <dbReference type="ARBA" id="ARBA00047318"/>
    </source>
</evidence>
<organism evidence="17 18">
    <name type="scientific">Pelosinus baikalensis</name>
    <dbReference type="NCBI Taxonomy" id="2892015"/>
    <lineage>
        <taxon>Bacteria</taxon>
        <taxon>Bacillati</taxon>
        <taxon>Bacillota</taxon>
        <taxon>Negativicutes</taxon>
        <taxon>Selenomonadales</taxon>
        <taxon>Sporomusaceae</taxon>
        <taxon>Pelosinus</taxon>
    </lineage>
</organism>
<dbReference type="InterPro" id="IPR000794">
    <property type="entry name" value="Beta-ketoacyl_synthase"/>
</dbReference>
<dbReference type="InterPro" id="IPR017568">
    <property type="entry name" value="3-oxoacyl-ACP_synth-2"/>
</dbReference>
<sequence length="412" mass="43884">MNRRVVITGMGAVSSLGIGVDKFWESIKEGKSGISRIERIDVSDLPTQVGAEIKDFDPNQFIEKKEIKRMDKFAQYAMAAAQMAIEIAQLNIETMNKERIGVMIGSGVGGIETIENQHKTLLEKGAGRVSPFFVPMMLANMASGLIAIKYGVKGFTECVVSACASSTNSIGDAFKVIQRNGADLMIAGGAEAPITRLALAGFCANKTMTTNLDPASACRPFDLERDGFILGEGAGVLILEELNHALHRGANIIAEVVGYGCTNDAYHITALAEDGDGAKKCMKLAMEDAGVKSSDIGYINAHGTSTKLNDKVETIAIKAVFGDYAYKLPVSSTKSMTGHLLGAAGAIEAIITALALKEGFLPPTINYKTPDLECDLNYVPNEGKRTDISYALTNSFGFGGQNASLMLKGFLK</sequence>
<name>A0ABS8HSW3_9FIRM</name>
<evidence type="ECO:0000256" key="3">
    <source>
        <dbReference type="ARBA" id="ARBA00012356"/>
    </source>
</evidence>
<reference evidence="17" key="1">
    <citation type="submission" date="2021-11" db="EMBL/GenBank/DDBJ databases">
        <title>Description of a new species Pelosinus isolated from the bottom sediments of Lake Baikal.</title>
        <authorList>
            <person name="Zakharyuk A."/>
        </authorList>
    </citation>
    <scope>NUCLEOTIDE SEQUENCE</scope>
    <source>
        <strain evidence="17">Bkl1</strain>
    </source>
</reference>
<proteinExistence type="inferred from homology"/>
<dbReference type="InterPro" id="IPR016039">
    <property type="entry name" value="Thiolase-like"/>
</dbReference>
<evidence type="ECO:0000256" key="11">
    <source>
        <dbReference type="ARBA" id="ARBA00024006"/>
    </source>
</evidence>
<dbReference type="EMBL" id="JAJHJB010000016">
    <property type="protein sequence ID" value="MCC5466281.1"/>
    <property type="molecule type" value="Genomic_DNA"/>
</dbReference>
<evidence type="ECO:0000256" key="10">
    <source>
        <dbReference type="ARBA" id="ARBA00023315"/>
    </source>
</evidence>
<dbReference type="SMART" id="SM00825">
    <property type="entry name" value="PKS_KS"/>
    <property type="match status" value="1"/>
</dbReference>
<dbReference type="Pfam" id="PF02801">
    <property type="entry name" value="Ketoacyl-synt_C"/>
    <property type="match status" value="1"/>
</dbReference>
<accession>A0ABS8HSW3</accession>
<evidence type="ECO:0000256" key="2">
    <source>
        <dbReference type="ARBA" id="ARBA00008467"/>
    </source>
</evidence>
<feature type="domain" description="Ketosynthase family 3 (KS3)" evidence="16">
    <location>
        <begin position="2"/>
        <end position="409"/>
    </location>
</feature>
<evidence type="ECO:0000256" key="14">
    <source>
        <dbReference type="PIRNR" id="PIRNR000447"/>
    </source>
</evidence>
<dbReference type="InterPro" id="IPR018201">
    <property type="entry name" value="Ketoacyl_synth_AS"/>
</dbReference>
<dbReference type="NCBIfam" id="NF004970">
    <property type="entry name" value="PRK06333.1"/>
    <property type="match status" value="1"/>
</dbReference>
<comment type="catalytic activity">
    <reaction evidence="12 14">
        <text>(9Z)-hexadecenoyl-[ACP] + malonyl-[ACP] + H(+) = 3-oxo-(11Z)-octadecenoyl-[ACP] + holo-[ACP] + CO2</text>
        <dbReference type="Rhea" id="RHEA:55040"/>
        <dbReference type="Rhea" id="RHEA-COMP:9623"/>
        <dbReference type="Rhea" id="RHEA-COMP:9685"/>
        <dbReference type="Rhea" id="RHEA-COMP:10800"/>
        <dbReference type="Rhea" id="RHEA-COMP:14074"/>
        <dbReference type="ChEBI" id="CHEBI:15378"/>
        <dbReference type="ChEBI" id="CHEBI:16526"/>
        <dbReference type="ChEBI" id="CHEBI:64479"/>
        <dbReference type="ChEBI" id="CHEBI:78449"/>
        <dbReference type="ChEBI" id="CHEBI:83989"/>
        <dbReference type="ChEBI" id="CHEBI:138538"/>
        <dbReference type="EC" id="2.3.1.179"/>
    </reaction>
</comment>
<keyword evidence="9 14" id="KW-0275">Fatty acid biosynthesis</keyword>
<dbReference type="InterPro" id="IPR014030">
    <property type="entry name" value="Ketoacyl_synth_N"/>
</dbReference>
<dbReference type="PANTHER" id="PTHR11712:SF336">
    <property type="entry name" value="3-OXOACYL-[ACYL-CARRIER-PROTEIN] SYNTHASE, MITOCHONDRIAL"/>
    <property type="match status" value="1"/>
</dbReference>
<comment type="caution">
    <text evidence="17">The sequence shown here is derived from an EMBL/GenBank/DDBJ whole genome shotgun (WGS) entry which is preliminary data.</text>
</comment>
<keyword evidence="7" id="KW-0276">Fatty acid metabolism</keyword>
<dbReference type="GO" id="GO:0004315">
    <property type="term" value="F:3-oxoacyl-[acyl-carrier-protein] synthase activity"/>
    <property type="evidence" value="ECO:0007669"/>
    <property type="project" value="UniProtKB-EC"/>
</dbReference>
<dbReference type="InterPro" id="IPR020841">
    <property type="entry name" value="PKS_Beta-ketoAc_synthase_dom"/>
</dbReference>
<evidence type="ECO:0000256" key="4">
    <source>
        <dbReference type="ARBA" id="ARBA00014657"/>
    </source>
</evidence>
<evidence type="ECO:0000256" key="13">
    <source>
        <dbReference type="ARBA" id="ARBA00047659"/>
    </source>
</evidence>
<comment type="function">
    <text evidence="11 14">Involved in the type II fatty acid elongation cycle. Catalyzes the elongation of a wide range of acyl-ACP by the addition of two carbons from malonyl-ACP to an acyl acceptor. Can efficiently catalyze the conversion of palmitoleoyl-ACP (cis-hexadec-9-enoyl-ACP) to cis-vaccenoyl-ACP (cis-octadec-11-enoyl-ACP), an essential step in the thermal regulation of fatty acid composition.</text>
</comment>
<dbReference type="PROSITE" id="PS00606">
    <property type="entry name" value="KS3_1"/>
    <property type="match status" value="1"/>
</dbReference>
<evidence type="ECO:0000313" key="18">
    <source>
        <dbReference type="Proteomes" id="UP001165492"/>
    </source>
</evidence>
<dbReference type="Pfam" id="PF00109">
    <property type="entry name" value="ketoacyl-synt"/>
    <property type="match status" value="1"/>
</dbReference>
<dbReference type="EC" id="2.3.1.179" evidence="3 14"/>
<dbReference type="RefSeq" id="WP_229535450.1">
    <property type="nucleotide sequence ID" value="NZ_JAJHJB010000016.1"/>
</dbReference>
<dbReference type="InterPro" id="IPR014031">
    <property type="entry name" value="Ketoacyl_synth_C"/>
</dbReference>
<protein>
    <recommendedName>
        <fullName evidence="4 14">3-oxoacyl-[acyl-carrier-protein] synthase 2</fullName>
        <ecNumber evidence="3 14">2.3.1.179</ecNumber>
    </recommendedName>
</protein>
<dbReference type="NCBIfam" id="NF005589">
    <property type="entry name" value="PRK07314.1"/>
    <property type="match status" value="1"/>
</dbReference>
<evidence type="ECO:0000313" key="17">
    <source>
        <dbReference type="EMBL" id="MCC5466281.1"/>
    </source>
</evidence>
<evidence type="ECO:0000256" key="6">
    <source>
        <dbReference type="ARBA" id="ARBA00022679"/>
    </source>
</evidence>
<evidence type="ECO:0000256" key="7">
    <source>
        <dbReference type="ARBA" id="ARBA00022832"/>
    </source>
</evidence>
<dbReference type="PANTHER" id="PTHR11712">
    <property type="entry name" value="POLYKETIDE SYNTHASE-RELATED"/>
    <property type="match status" value="1"/>
</dbReference>
<dbReference type="Proteomes" id="UP001165492">
    <property type="component" value="Unassembled WGS sequence"/>
</dbReference>
<keyword evidence="8" id="KW-0443">Lipid metabolism</keyword>
<dbReference type="CDD" id="cd00834">
    <property type="entry name" value="KAS_I_II"/>
    <property type="match status" value="1"/>
</dbReference>
<evidence type="ECO:0000256" key="9">
    <source>
        <dbReference type="ARBA" id="ARBA00023160"/>
    </source>
</evidence>
<evidence type="ECO:0000256" key="1">
    <source>
        <dbReference type="ARBA" id="ARBA00005194"/>
    </source>
</evidence>
<keyword evidence="18" id="KW-1185">Reference proteome</keyword>
<keyword evidence="6 14" id="KW-0808">Transferase</keyword>
<dbReference type="SUPFAM" id="SSF53901">
    <property type="entry name" value="Thiolase-like"/>
    <property type="match status" value="2"/>
</dbReference>
<dbReference type="PIRSF" id="PIRSF000447">
    <property type="entry name" value="KAS_II"/>
    <property type="match status" value="1"/>
</dbReference>
<comment type="similarity">
    <text evidence="2 14 15">Belongs to the thiolase-like superfamily. Beta-ketoacyl-ACP synthases family.</text>
</comment>
<comment type="catalytic activity">
    <reaction evidence="13 14">
        <text>a fatty acyl-[ACP] + malonyl-[ACP] + H(+) = a 3-oxoacyl-[ACP] + holo-[ACP] + CO2</text>
        <dbReference type="Rhea" id="RHEA:22836"/>
        <dbReference type="Rhea" id="RHEA-COMP:9623"/>
        <dbReference type="Rhea" id="RHEA-COMP:9685"/>
        <dbReference type="Rhea" id="RHEA-COMP:9916"/>
        <dbReference type="Rhea" id="RHEA-COMP:14125"/>
        <dbReference type="ChEBI" id="CHEBI:15378"/>
        <dbReference type="ChEBI" id="CHEBI:16526"/>
        <dbReference type="ChEBI" id="CHEBI:64479"/>
        <dbReference type="ChEBI" id="CHEBI:78449"/>
        <dbReference type="ChEBI" id="CHEBI:78776"/>
        <dbReference type="ChEBI" id="CHEBI:138651"/>
    </reaction>
</comment>
<evidence type="ECO:0000259" key="16">
    <source>
        <dbReference type="PROSITE" id="PS52004"/>
    </source>
</evidence>
<keyword evidence="10 14" id="KW-0012">Acyltransferase</keyword>
<comment type="pathway">
    <text evidence="1 14">Lipid metabolism; fatty acid biosynthesis.</text>
</comment>
<dbReference type="Gene3D" id="3.40.47.10">
    <property type="match status" value="1"/>
</dbReference>
<evidence type="ECO:0000256" key="8">
    <source>
        <dbReference type="ARBA" id="ARBA00023098"/>
    </source>
</evidence>
<gene>
    <name evidence="17" type="primary">fabF</name>
    <name evidence="17" type="ORF">LMF89_13055</name>
</gene>
<evidence type="ECO:0000256" key="15">
    <source>
        <dbReference type="RuleBase" id="RU003694"/>
    </source>
</evidence>
<keyword evidence="5 14" id="KW-0444">Lipid biosynthesis</keyword>